<evidence type="ECO:0000313" key="12">
    <source>
        <dbReference type="EMBL" id="KAF0301481.1"/>
    </source>
</evidence>
<comment type="caution">
    <text evidence="12">The sequence shown here is derived from an EMBL/GenBank/DDBJ whole genome shotgun (WGS) entry which is preliminary data.</text>
</comment>
<dbReference type="Pfam" id="PF03567">
    <property type="entry name" value="Sulfotransfer_2"/>
    <property type="match status" value="1"/>
</dbReference>
<evidence type="ECO:0000256" key="6">
    <source>
        <dbReference type="ARBA" id="ARBA00022968"/>
    </source>
</evidence>
<keyword evidence="5" id="KW-0812">Transmembrane</keyword>
<evidence type="ECO:0000256" key="5">
    <source>
        <dbReference type="ARBA" id="ARBA00022692"/>
    </source>
</evidence>
<accession>A0A6A4WHN7</accession>
<dbReference type="Proteomes" id="UP000440578">
    <property type="component" value="Unassembled WGS sequence"/>
</dbReference>
<proteinExistence type="inferred from homology"/>
<sequence>MFPERRLATPDADAAETVGDETVVIYNRVPKTGSTTFMGICYDICEKQGFNVIHLNTSKNAHVMSSVDQAGMEFVTNITTWKQRLPALYHGHIAFIDFAAFGVQRRPIYVNVIRRPLDRLVSHYYFLRYGDDFRPHLVRTRAGDTETFDDCVRLNHSDCQPRLMWIQVPFFCGMAAFCWEPGSRQALEAAKHNLVHHYLLVGTTERLPEFVALLEALMPSMFSGASRALEKGGKSHLRKTQRKLEPSPETKATIQASAVWKVESEFYRFAEQQFNFVKQKTMVAAPGGRLRPRPRAYHYEKIRPNKPK</sequence>
<keyword evidence="7" id="KW-1133">Transmembrane helix</keyword>
<keyword evidence="13" id="KW-1185">Reference proteome</keyword>
<dbReference type="OrthoDB" id="10019582at2759"/>
<dbReference type="Gene3D" id="3.40.50.300">
    <property type="entry name" value="P-loop containing nucleotide triphosphate hydrolases"/>
    <property type="match status" value="1"/>
</dbReference>
<keyword evidence="11" id="KW-0325">Glycoprotein</keyword>
<dbReference type="InterPro" id="IPR027417">
    <property type="entry name" value="P-loop_NTPase"/>
</dbReference>
<dbReference type="InterPro" id="IPR007734">
    <property type="entry name" value="Heparan_SO4_2-O-STrfase"/>
</dbReference>
<keyword evidence="6" id="KW-0735">Signal-anchor</keyword>
<evidence type="ECO:0000256" key="3">
    <source>
        <dbReference type="ARBA" id="ARBA00011233"/>
    </source>
</evidence>
<protein>
    <submittedName>
        <fullName evidence="12">Heparan sulfate 2-O-sulfotransferase 1</fullName>
    </submittedName>
</protein>
<dbReference type="SUPFAM" id="SSF52540">
    <property type="entry name" value="P-loop containing nucleoside triphosphate hydrolases"/>
    <property type="match status" value="1"/>
</dbReference>
<evidence type="ECO:0000256" key="1">
    <source>
        <dbReference type="ARBA" id="ARBA00004323"/>
    </source>
</evidence>
<dbReference type="InterPro" id="IPR005331">
    <property type="entry name" value="Sulfotransferase"/>
</dbReference>
<comment type="subcellular location">
    <subcellularLocation>
        <location evidence="1">Golgi apparatus membrane</location>
        <topology evidence="1">Single-pass type II membrane protein</topology>
    </subcellularLocation>
</comment>
<keyword evidence="8" id="KW-0333">Golgi apparatus</keyword>
<name>A0A6A4WHN7_AMPAM</name>
<dbReference type="PANTHER" id="PTHR12129:SF17">
    <property type="entry name" value="HEPARAN SULFATE 2-O-SULFOTRANSFERASE 1"/>
    <property type="match status" value="1"/>
</dbReference>
<keyword evidence="10" id="KW-1015">Disulfide bond</keyword>
<dbReference type="GO" id="GO:0015012">
    <property type="term" value="P:heparan sulfate proteoglycan biosynthetic process"/>
    <property type="evidence" value="ECO:0007669"/>
    <property type="project" value="UniProtKB-ARBA"/>
</dbReference>
<evidence type="ECO:0000313" key="13">
    <source>
        <dbReference type="Proteomes" id="UP000440578"/>
    </source>
</evidence>
<evidence type="ECO:0000256" key="9">
    <source>
        <dbReference type="ARBA" id="ARBA00023136"/>
    </source>
</evidence>
<organism evidence="12 13">
    <name type="scientific">Amphibalanus amphitrite</name>
    <name type="common">Striped barnacle</name>
    <name type="synonym">Balanus amphitrite</name>
    <dbReference type="NCBI Taxonomy" id="1232801"/>
    <lineage>
        <taxon>Eukaryota</taxon>
        <taxon>Metazoa</taxon>
        <taxon>Ecdysozoa</taxon>
        <taxon>Arthropoda</taxon>
        <taxon>Crustacea</taxon>
        <taxon>Multicrustacea</taxon>
        <taxon>Cirripedia</taxon>
        <taxon>Thoracica</taxon>
        <taxon>Thoracicalcarea</taxon>
        <taxon>Balanomorpha</taxon>
        <taxon>Balanoidea</taxon>
        <taxon>Balanidae</taxon>
        <taxon>Amphibalaninae</taxon>
        <taxon>Amphibalanus</taxon>
    </lineage>
</organism>
<dbReference type="GO" id="GO:0004394">
    <property type="term" value="F:heparan sulfate 2-sulfotransferase activity"/>
    <property type="evidence" value="ECO:0007669"/>
    <property type="project" value="TreeGrafter"/>
</dbReference>
<dbReference type="GO" id="GO:0000139">
    <property type="term" value="C:Golgi membrane"/>
    <property type="evidence" value="ECO:0007669"/>
    <property type="project" value="UniProtKB-SubCell"/>
</dbReference>
<dbReference type="FunFam" id="3.40.50.300:FF:001418">
    <property type="entry name" value="Heparan sulfate 2-o-sulfotransferase"/>
    <property type="match status" value="1"/>
</dbReference>
<evidence type="ECO:0000256" key="10">
    <source>
        <dbReference type="ARBA" id="ARBA00023157"/>
    </source>
</evidence>
<dbReference type="EMBL" id="VIIS01001159">
    <property type="protein sequence ID" value="KAF0301481.1"/>
    <property type="molecule type" value="Genomic_DNA"/>
</dbReference>
<gene>
    <name evidence="12" type="primary">HS2ST1</name>
    <name evidence="12" type="ORF">FJT64_003107</name>
</gene>
<evidence type="ECO:0000256" key="4">
    <source>
        <dbReference type="ARBA" id="ARBA00022679"/>
    </source>
</evidence>
<keyword evidence="9" id="KW-0472">Membrane</keyword>
<comment type="subunit">
    <text evidence="3">Homotrimer.</text>
</comment>
<evidence type="ECO:0000256" key="8">
    <source>
        <dbReference type="ARBA" id="ARBA00023034"/>
    </source>
</evidence>
<keyword evidence="4 12" id="KW-0808">Transferase</keyword>
<dbReference type="PANTHER" id="PTHR12129">
    <property type="entry name" value="HEPARAN SULFATE 2-O-SULFOTRANSFERASE"/>
    <property type="match status" value="1"/>
</dbReference>
<evidence type="ECO:0000256" key="11">
    <source>
        <dbReference type="ARBA" id="ARBA00023180"/>
    </source>
</evidence>
<evidence type="ECO:0000256" key="2">
    <source>
        <dbReference type="ARBA" id="ARBA00010569"/>
    </source>
</evidence>
<dbReference type="AlphaFoldDB" id="A0A6A4WHN7"/>
<reference evidence="12 13" key="1">
    <citation type="submission" date="2019-07" db="EMBL/GenBank/DDBJ databases">
        <title>Draft genome assembly of a fouling barnacle, Amphibalanus amphitrite (Darwin, 1854): The first reference genome for Thecostraca.</title>
        <authorList>
            <person name="Kim W."/>
        </authorList>
    </citation>
    <scope>NUCLEOTIDE SEQUENCE [LARGE SCALE GENOMIC DNA]</scope>
    <source>
        <strain evidence="12">SNU_AA5</strain>
        <tissue evidence="12">Soma without cirri and trophi</tissue>
    </source>
</reference>
<comment type="similarity">
    <text evidence="2">Belongs to the sulfotransferase 3 family.</text>
</comment>
<evidence type="ECO:0000256" key="7">
    <source>
        <dbReference type="ARBA" id="ARBA00022989"/>
    </source>
</evidence>